<protein>
    <recommendedName>
        <fullName evidence="2">LUD domain-containing protein</fullName>
    </recommendedName>
</protein>
<dbReference type="InterPro" id="IPR037171">
    <property type="entry name" value="NagB/RpiA_transferase-like"/>
</dbReference>
<reference evidence="3 4" key="1">
    <citation type="journal article" date="2019" name="Int. J. Syst. Evol. Microbiol.">
        <title>The Global Catalogue of Microorganisms (GCM) 10K type strain sequencing project: providing services to taxonomists for standard genome sequencing and annotation.</title>
        <authorList>
            <consortium name="The Broad Institute Genomics Platform"/>
            <consortium name="The Broad Institute Genome Sequencing Center for Infectious Disease"/>
            <person name="Wu L."/>
            <person name="Ma J."/>
        </authorList>
    </citation>
    <scope>NUCLEOTIDE SEQUENCE [LARGE SCALE GENOMIC DNA]</scope>
    <source>
        <strain evidence="3 4">JCM 4805</strain>
    </source>
</reference>
<gene>
    <name evidence="3" type="ORF">GCM10010361_57980</name>
</gene>
<feature type="compositionally biased region" description="Low complexity" evidence="1">
    <location>
        <begin position="1"/>
        <end position="23"/>
    </location>
</feature>
<organism evidence="3 4">
    <name type="scientific">Streptomyces olivaceiscleroticus</name>
    <dbReference type="NCBI Taxonomy" id="68245"/>
    <lineage>
        <taxon>Bacteria</taxon>
        <taxon>Bacillati</taxon>
        <taxon>Actinomycetota</taxon>
        <taxon>Actinomycetes</taxon>
        <taxon>Kitasatosporales</taxon>
        <taxon>Streptomycetaceae</taxon>
        <taxon>Streptomyces</taxon>
    </lineage>
</organism>
<feature type="domain" description="LUD" evidence="2">
    <location>
        <begin position="199"/>
        <end position="295"/>
    </location>
</feature>
<proteinExistence type="predicted"/>
<name>A0ABN1AWV9_9ACTN</name>
<dbReference type="Proteomes" id="UP001500909">
    <property type="component" value="Unassembled WGS sequence"/>
</dbReference>
<dbReference type="InterPro" id="IPR003741">
    <property type="entry name" value="LUD_dom"/>
</dbReference>
<dbReference type="PANTHER" id="PTHR43682:SF1">
    <property type="entry name" value="LACTATE UTILIZATION PROTEIN C"/>
    <property type="match status" value="1"/>
</dbReference>
<evidence type="ECO:0000259" key="2">
    <source>
        <dbReference type="Pfam" id="PF02589"/>
    </source>
</evidence>
<dbReference type="PANTHER" id="PTHR43682">
    <property type="entry name" value="LACTATE UTILIZATION PROTEIN C"/>
    <property type="match status" value="1"/>
</dbReference>
<dbReference type="InterPro" id="IPR024185">
    <property type="entry name" value="FTHF_cligase-like_sf"/>
</dbReference>
<dbReference type="Gene3D" id="3.40.50.10420">
    <property type="entry name" value="NagB/RpiA/CoA transferase-like"/>
    <property type="match status" value="1"/>
</dbReference>
<feature type="region of interest" description="Disordered" evidence="1">
    <location>
        <begin position="1"/>
        <end position="92"/>
    </location>
</feature>
<feature type="compositionally biased region" description="Low complexity" evidence="1">
    <location>
        <begin position="41"/>
        <end position="92"/>
    </location>
</feature>
<sequence length="299" mass="30049">MTATEPDPAGTPDPATAPSSSGTPGPGGTPGLPSTPGPGGTSTPTDTPAPTGSPDPATATGSSGTPGPASTSGPGGTSSPTSTSSGSPGPATARETILARIRDAQALASAPEVTIPRDYRTGRTLPTDELLELLTDRLVDYKAEVHACPAADTAQVLAAVLRDHGARRVGVPPGLDPSWLTAYDGEVRRDSADVPAPELDALDGVVTASAVTCAETGTIFLDASPDQGRRALTLVPDLHVCVVDRSTVEAGVPETVARLAPTRPTTLISGPSATSDIELERVEGVHGPRTLVVVIRTDA</sequence>
<comment type="caution">
    <text evidence="3">The sequence shown here is derived from an EMBL/GenBank/DDBJ whole genome shotgun (WGS) entry which is preliminary data.</text>
</comment>
<evidence type="ECO:0000313" key="4">
    <source>
        <dbReference type="Proteomes" id="UP001500909"/>
    </source>
</evidence>
<dbReference type="EMBL" id="BAAABY010000044">
    <property type="protein sequence ID" value="GAA0485540.1"/>
    <property type="molecule type" value="Genomic_DNA"/>
</dbReference>
<accession>A0ABN1AWV9</accession>
<dbReference type="SUPFAM" id="SSF100950">
    <property type="entry name" value="NagB/RpiA/CoA transferase-like"/>
    <property type="match status" value="1"/>
</dbReference>
<keyword evidence="4" id="KW-1185">Reference proteome</keyword>
<evidence type="ECO:0000313" key="3">
    <source>
        <dbReference type="EMBL" id="GAA0485540.1"/>
    </source>
</evidence>
<evidence type="ECO:0000256" key="1">
    <source>
        <dbReference type="SAM" id="MobiDB-lite"/>
    </source>
</evidence>
<dbReference type="Pfam" id="PF02589">
    <property type="entry name" value="LUD_dom"/>
    <property type="match status" value="1"/>
</dbReference>